<reference evidence="1" key="2">
    <citation type="journal article" date="2015" name="Data Brief">
        <title>Shoot transcriptome of the giant reed, Arundo donax.</title>
        <authorList>
            <person name="Barrero R.A."/>
            <person name="Guerrero F.D."/>
            <person name="Moolhuijzen P."/>
            <person name="Goolsby J.A."/>
            <person name="Tidwell J."/>
            <person name="Bellgard S.E."/>
            <person name="Bellgard M.I."/>
        </authorList>
    </citation>
    <scope>NUCLEOTIDE SEQUENCE</scope>
    <source>
        <tissue evidence="1">Shoot tissue taken approximately 20 cm above the soil surface</tissue>
    </source>
</reference>
<name>A0A0A9B8W0_ARUDO</name>
<dbReference type="AlphaFoldDB" id="A0A0A9B8W0"/>
<protein>
    <submittedName>
        <fullName evidence="1">Uncharacterized protein</fullName>
    </submittedName>
</protein>
<reference evidence="1" key="1">
    <citation type="submission" date="2014-09" db="EMBL/GenBank/DDBJ databases">
        <authorList>
            <person name="Magalhaes I.L.F."/>
            <person name="Oliveira U."/>
            <person name="Santos F.R."/>
            <person name="Vidigal T.H.D.A."/>
            <person name="Brescovit A.D."/>
            <person name="Santos A.J."/>
        </authorList>
    </citation>
    <scope>NUCLEOTIDE SEQUENCE</scope>
    <source>
        <tissue evidence="1">Shoot tissue taken approximately 20 cm above the soil surface</tissue>
    </source>
</reference>
<dbReference type="EMBL" id="GBRH01237471">
    <property type="protein sequence ID" value="JAD60424.1"/>
    <property type="molecule type" value="Transcribed_RNA"/>
</dbReference>
<organism evidence="1">
    <name type="scientific">Arundo donax</name>
    <name type="common">Giant reed</name>
    <name type="synonym">Donax arundinaceus</name>
    <dbReference type="NCBI Taxonomy" id="35708"/>
    <lineage>
        <taxon>Eukaryota</taxon>
        <taxon>Viridiplantae</taxon>
        <taxon>Streptophyta</taxon>
        <taxon>Embryophyta</taxon>
        <taxon>Tracheophyta</taxon>
        <taxon>Spermatophyta</taxon>
        <taxon>Magnoliopsida</taxon>
        <taxon>Liliopsida</taxon>
        <taxon>Poales</taxon>
        <taxon>Poaceae</taxon>
        <taxon>PACMAD clade</taxon>
        <taxon>Arundinoideae</taxon>
        <taxon>Arundineae</taxon>
        <taxon>Arundo</taxon>
    </lineage>
</organism>
<accession>A0A0A9B8W0</accession>
<proteinExistence type="predicted"/>
<sequence length="54" mass="6302">MSPCFQQLAPCLVASNMLLLLNVYIWNDWLFFENGPNWMVTAFFQPYVIFTPGL</sequence>
<evidence type="ECO:0000313" key="1">
    <source>
        <dbReference type="EMBL" id="JAD60424.1"/>
    </source>
</evidence>